<dbReference type="Gene3D" id="3.40.1380.20">
    <property type="entry name" value="Pyruvate kinase, C-terminal domain"/>
    <property type="match status" value="1"/>
</dbReference>
<dbReference type="InterPro" id="IPR015795">
    <property type="entry name" value="Pyrv_Knase_C"/>
</dbReference>
<dbReference type="Pfam" id="PF02887">
    <property type="entry name" value="PK_C"/>
    <property type="match status" value="1"/>
</dbReference>
<dbReference type="EMBL" id="CP016379">
    <property type="protein sequence ID" value="AZR72091.1"/>
    <property type="molecule type" value="Genomic_DNA"/>
</dbReference>
<reference evidence="2 3" key="1">
    <citation type="submission" date="2016-07" db="EMBL/GenBank/DDBJ databases">
        <title>Genome and transcriptome analysis of iron-reducing fermentative bacteria Anoxybacter fermentans.</title>
        <authorList>
            <person name="Zeng X."/>
            <person name="Shao Z."/>
        </authorList>
    </citation>
    <scope>NUCLEOTIDE SEQUENCE [LARGE SCALE GENOMIC DNA]</scope>
    <source>
        <strain evidence="2 3">DY22613</strain>
    </source>
</reference>
<dbReference type="SUPFAM" id="SSF52935">
    <property type="entry name" value="PK C-terminal domain-like"/>
    <property type="match status" value="1"/>
</dbReference>
<proteinExistence type="predicted"/>
<evidence type="ECO:0000313" key="3">
    <source>
        <dbReference type="Proteomes" id="UP000267250"/>
    </source>
</evidence>
<evidence type="ECO:0000259" key="1">
    <source>
        <dbReference type="Pfam" id="PF02887"/>
    </source>
</evidence>
<organism evidence="2 3">
    <name type="scientific">Anoxybacter fermentans</name>
    <dbReference type="NCBI Taxonomy" id="1323375"/>
    <lineage>
        <taxon>Bacteria</taxon>
        <taxon>Bacillati</taxon>
        <taxon>Bacillota</taxon>
        <taxon>Clostridia</taxon>
        <taxon>Halanaerobiales</taxon>
        <taxon>Anoxybacter</taxon>
    </lineage>
</organism>
<gene>
    <name evidence="2" type="ORF">BBF96_01000</name>
</gene>
<dbReference type="InterPro" id="IPR036918">
    <property type="entry name" value="Pyrv_Knase_C_sf"/>
</dbReference>
<dbReference type="KEGG" id="aft:BBF96_01000"/>
<evidence type="ECO:0000313" key="2">
    <source>
        <dbReference type="EMBL" id="AZR72091.1"/>
    </source>
</evidence>
<accession>A0A3Q9HQ38</accession>
<dbReference type="AlphaFoldDB" id="A0A3Q9HQ38"/>
<feature type="domain" description="Pyruvate kinase C-terminal" evidence="1">
    <location>
        <begin position="21"/>
        <end position="165"/>
    </location>
</feature>
<sequence>MTVLKKSIYYFQQEGKQNKENVLKIVIETAQQNQQIKKIIVFTSDGEIALKLKKQLPNHQIIAVTFPYMKQFKIKKDKDYYETIIPETSKKEVQNNLKKEGIILLQGVLPFEDIIIPYNSDTKIQTINYTLSLFGGGMKLCVEALIVATDSGAVEPGEEAIVMSADTAIIATGSRKEWLFHPVYGMQIKEILCKPINFNITKKSQ</sequence>
<dbReference type="RefSeq" id="WP_127015418.1">
    <property type="nucleotide sequence ID" value="NZ_CP016379.1"/>
</dbReference>
<dbReference type="OrthoDB" id="9782984at2"/>
<protein>
    <recommendedName>
        <fullName evidence="1">Pyruvate kinase C-terminal domain-containing protein</fullName>
    </recommendedName>
</protein>
<dbReference type="Proteomes" id="UP000267250">
    <property type="component" value="Chromosome"/>
</dbReference>
<keyword evidence="3" id="KW-1185">Reference proteome</keyword>
<name>A0A3Q9HQ38_9FIRM</name>